<dbReference type="InterPro" id="IPR009057">
    <property type="entry name" value="Homeodomain-like_sf"/>
</dbReference>
<keyword evidence="2 5" id="KW-0238">DNA-binding</keyword>
<dbReference type="STRING" id="30611.ENSOGAP00000002152"/>
<dbReference type="GO" id="GO:0000981">
    <property type="term" value="F:DNA-binding transcription factor activity, RNA polymerase II-specific"/>
    <property type="evidence" value="ECO:0007669"/>
    <property type="project" value="InterPro"/>
</dbReference>
<reference evidence="9" key="3">
    <citation type="submission" date="2025-09" db="UniProtKB">
        <authorList>
            <consortium name="Ensembl"/>
        </authorList>
    </citation>
    <scope>IDENTIFICATION</scope>
</reference>
<evidence type="ECO:0000256" key="5">
    <source>
        <dbReference type="PROSITE-ProRule" id="PRU00108"/>
    </source>
</evidence>
<feature type="compositionally biased region" description="Polar residues" evidence="7">
    <location>
        <begin position="85"/>
        <end position="100"/>
    </location>
</feature>
<dbReference type="InterPro" id="IPR017970">
    <property type="entry name" value="Homeobox_CS"/>
</dbReference>
<dbReference type="eggNOG" id="KOG2251">
    <property type="taxonomic scope" value="Eukaryota"/>
</dbReference>
<accession>H0WKN5</accession>
<evidence type="ECO:0000256" key="7">
    <source>
        <dbReference type="SAM" id="MobiDB-lite"/>
    </source>
</evidence>
<evidence type="ECO:0000256" key="6">
    <source>
        <dbReference type="RuleBase" id="RU000682"/>
    </source>
</evidence>
<dbReference type="Pfam" id="PF00046">
    <property type="entry name" value="Homeodomain"/>
    <property type="match status" value="1"/>
</dbReference>
<keyword evidence="4 5" id="KW-0539">Nucleus</keyword>
<organism evidence="9 10">
    <name type="scientific">Otolemur garnettii</name>
    <name type="common">Small-eared galago</name>
    <name type="synonym">Garnett's greater bushbaby</name>
    <dbReference type="NCBI Taxonomy" id="30611"/>
    <lineage>
        <taxon>Eukaryota</taxon>
        <taxon>Metazoa</taxon>
        <taxon>Chordata</taxon>
        <taxon>Craniata</taxon>
        <taxon>Vertebrata</taxon>
        <taxon>Euteleostomi</taxon>
        <taxon>Mammalia</taxon>
        <taxon>Eutheria</taxon>
        <taxon>Euarchontoglires</taxon>
        <taxon>Primates</taxon>
        <taxon>Strepsirrhini</taxon>
        <taxon>Lorisiformes</taxon>
        <taxon>Galagidae</taxon>
        <taxon>Otolemur</taxon>
    </lineage>
</organism>
<dbReference type="InParanoid" id="H0WKN5"/>
<evidence type="ECO:0000259" key="8">
    <source>
        <dbReference type="PROSITE" id="PS50071"/>
    </source>
</evidence>
<proteinExistence type="predicted"/>
<dbReference type="CDD" id="cd00086">
    <property type="entry name" value="homeodomain"/>
    <property type="match status" value="1"/>
</dbReference>
<dbReference type="OMA" id="CPENCAP"/>
<dbReference type="HOGENOM" id="CLU_077853_1_0_1"/>
<name>H0WKN5_OTOGA</name>
<dbReference type="AlphaFoldDB" id="H0WKN5"/>
<dbReference type="SUPFAM" id="SSF46689">
    <property type="entry name" value="Homeodomain-like"/>
    <property type="match status" value="1"/>
</dbReference>
<feature type="DNA-binding region" description="Homeobox" evidence="5">
    <location>
        <begin position="6"/>
        <end position="65"/>
    </location>
</feature>
<dbReference type="EMBL" id="AAQR03117781">
    <property type="status" value="NOT_ANNOTATED_CDS"/>
    <property type="molecule type" value="Genomic_DNA"/>
</dbReference>
<evidence type="ECO:0000256" key="3">
    <source>
        <dbReference type="ARBA" id="ARBA00023155"/>
    </source>
</evidence>
<reference evidence="10" key="1">
    <citation type="submission" date="2011-03" db="EMBL/GenBank/DDBJ databases">
        <title>Version 3 of the genome sequence of Otolemur garnettii (Bushbaby).</title>
        <authorList>
            <consortium name="The Broad Institute Genome Sequencing Platform"/>
            <person name="Di Palma F."/>
            <person name="Johnson J."/>
            <person name="Lander E.S."/>
            <person name="Lindblad-Toh K."/>
            <person name="Jaffe D.B."/>
            <person name="Gnerre S."/>
            <person name="MacCallum I."/>
            <person name="Przybylski D."/>
            <person name="Ribeiro F.J."/>
            <person name="Burton J.N."/>
            <person name="Walker B.J."/>
            <person name="Sharpe T."/>
            <person name="Hall G."/>
        </authorList>
    </citation>
    <scope>NUCLEOTIDE SEQUENCE [LARGE SCALE GENOMIC DNA]</scope>
</reference>
<keyword evidence="3 5" id="KW-0371">Homeobox</keyword>
<dbReference type="InterPro" id="IPR001356">
    <property type="entry name" value="HD"/>
</dbReference>
<evidence type="ECO:0000256" key="4">
    <source>
        <dbReference type="ARBA" id="ARBA00023242"/>
    </source>
</evidence>
<evidence type="ECO:0000256" key="2">
    <source>
        <dbReference type="ARBA" id="ARBA00023125"/>
    </source>
</evidence>
<feature type="compositionally biased region" description="Low complexity" evidence="7">
    <location>
        <begin position="64"/>
        <end position="74"/>
    </location>
</feature>
<sequence>TATPKKHQERTSFTPKQQEELEALFGQTMFPDKNLQKELALKLNLPESTVKVWFRNRRFKLKKQQQQQQQQQQQPSSKPPHQILPTKNMSTSPRMATNPYSSLPAVPDFYSSLSHQPFDHANQAWGSTFTESPTSNFQMEDIQEENLEASIPALFSEAYDIDQVIEMYSLPDEDETSACSFQCLYQYLTPTRSQRTGLLCQSPRQTCVTNQGFGDYSLRDSLEFQE</sequence>
<evidence type="ECO:0000256" key="1">
    <source>
        <dbReference type="ARBA" id="ARBA00004123"/>
    </source>
</evidence>
<evidence type="ECO:0000313" key="9">
    <source>
        <dbReference type="Ensembl" id="ENSOGAP00000002152.2"/>
    </source>
</evidence>
<comment type="subcellular location">
    <subcellularLocation>
        <location evidence="1 5 6">Nucleus</location>
    </subcellularLocation>
</comment>
<reference evidence="9" key="2">
    <citation type="submission" date="2025-08" db="UniProtKB">
        <authorList>
            <consortium name="Ensembl"/>
        </authorList>
    </citation>
    <scope>IDENTIFICATION</scope>
</reference>
<dbReference type="Gene3D" id="1.10.10.60">
    <property type="entry name" value="Homeodomain-like"/>
    <property type="match status" value="1"/>
</dbReference>
<dbReference type="SMART" id="SM00389">
    <property type="entry name" value="HOX"/>
    <property type="match status" value="1"/>
</dbReference>
<dbReference type="GeneTree" id="ENSGT00730000111572"/>
<dbReference type="PANTHER" id="PTHR45793">
    <property type="entry name" value="HOMEOBOX PROTEIN"/>
    <property type="match status" value="1"/>
</dbReference>
<dbReference type="GO" id="GO:0000978">
    <property type="term" value="F:RNA polymerase II cis-regulatory region sequence-specific DNA binding"/>
    <property type="evidence" value="ECO:0007669"/>
    <property type="project" value="TreeGrafter"/>
</dbReference>
<dbReference type="PROSITE" id="PS50071">
    <property type="entry name" value="HOMEOBOX_2"/>
    <property type="match status" value="1"/>
</dbReference>
<dbReference type="FunCoup" id="H0WKN5">
    <property type="interactions" value="43"/>
</dbReference>
<dbReference type="PROSITE" id="PS00027">
    <property type="entry name" value="HOMEOBOX_1"/>
    <property type="match status" value="1"/>
</dbReference>
<dbReference type="Ensembl" id="ENSOGAT00000002410.2">
    <property type="protein sequence ID" value="ENSOGAP00000002152.2"/>
    <property type="gene ID" value="ENSOGAG00000002406.2"/>
</dbReference>
<protein>
    <recommendedName>
        <fullName evidence="8">Homeobox domain-containing protein</fullName>
    </recommendedName>
</protein>
<feature type="region of interest" description="Disordered" evidence="7">
    <location>
        <begin position="61"/>
        <end position="100"/>
    </location>
</feature>
<evidence type="ECO:0000313" key="10">
    <source>
        <dbReference type="Proteomes" id="UP000005225"/>
    </source>
</evidence>
<dbReference type="PANTHER" id="PTHR45793:SF17">
    <property type="entry name" value="HOMEOBOX DOMAIN-CONTAINING PROTEIN"/>
    <property type="match status" value="1"/>
</dbReference>
<dbReference type="GO" id="GO:0005634">
    <property type="term" value="C:nucleus"/>
    <property type="evidence" value="ECO:0007669"/>
    <property type="project" value="UniProtKB-SubCell"/>
</dbReference>
<keyword evidence="10" id="KW-1185">Reference proteome</keyword>
<feature type="domain" description="Homeobox" evidence="8">
    <location>
        <begin position="4"/>
        <end position="64"/>
    </location>
</feature>
<dbReference type="Proteomes" id="UP000005225">
    <property type="component" value="Unassembled WGS sequence"/>
</dbReference>